<dbReference type="EMBL" id="JAUHLN010000001">
    <property type="protein sequence ID" value="MDN4072289.1"/>
    <property type="molecule type" value="Genomic_DNA"/>
</dbReference>
<evidence type="ECO:0000259" key="4">
    <source>
        <dbReference type="Pfam" id="PF00080"/>
    </source>
</evidence>
<evidence type="ECO:0000313" key="5">
    <source>
        <dbReference type="EMBL" id="MDN4072289.1"/>
    </source>
</evidence>
<gene>
    <name evidence="5" type="ORF">QYF49_04500</name>
</gene>
<comment type="caution">
    <text evidence="5">The sequence shown here is derived from an EMBL/GenBank/DDBJ whole genome shotgun (WGS) entry which is preliminary data.</text>
</comment>
<name>A0ABT8E309_9BACL</name>
<dbReference type="CDD" id="cd00305">
    <property type="entry name" value="Cu-Zn_Superoxide_Dismutase"/>
    <property type="match status" value="1"/>
</dbReference>
<reference evidence="5" key="1">
    <citation type="submission" date="2023-06" db="EMBL/GenBank/DDBJ databases">
        <title>Draft Genome Sequences of Representative Paenibacillus Polymyxa, Bacillus cereus, Fictibacillus sp., and Brevibacillus agri Strains Isolated from Amazonian Dark Earth.</title>
        <authorList>
            <person name="Pellegrinetti T.A."/>
            <person name="Cunha I.C.M."/>
            <person name="Chaves M.G."/>
            <person name="Freitas A.S."/>
            <person name="Silva A.V.R."/>
            <person name="Tsai S.M."/>
            <person name="Mendes L.W."/>
        </authorList>
    </citation>
    <scope>NUCLEOTIDE SEQUENCE</scope>
    <source>
        <strain evidence="5">CENA-BCM004</strain>
    </source>
</reference>
<organism evidence="5 6">
    <name type="scientific">Fictibacillus terranigra</name>
    <dbReference type="NCBI Taxonomy" id="3058424"/>
    <lineage>
        <taxon>Bacteria</taxon>
        <taxon>Bacillati</taxon>
        <taxon>Bacillota</taxon>
        <taxon>Bacilli</taxon>
        <taxon>Bacillales</taxon>
        <taxon>Fictibacillaceae</taxon>
        <taxon>Fictibacillus</taxon>
    </lineage>
</organism>
<feature type="region of interest" description="Disordered" evidence="2">
    <location>
        <begin position="24"/>
        <end position="47"/>
    </location>
</feature>
<feature type="compositionally biased region" description="Basic and acidic residues" evidence="2">
    <location>
        <begin position="25"/>
        <end position="40"/>
    </location>
</feature>
<dbReference type="Gene3D" id="2.60.40.200">
    <property type="entry name" value="Superoxide dismutase, copper/zinc binding domain"/>
    <property type="match status" value="1"/>
</dbReference>
<dbReference type="InterPro" id="IPR036423">
    <property type="entry name" value="SOD-like_Cu/Zn_dom_sf"/>
</dbReference>
<feature type="signal peptide" evidence="3">
    <location>
        <begin position="1"/>
        <end position="18"/>
    </location>
</feature>
<dbReference type="InterPro" id="IPR024134">
    <property type="entry name" value="SOD_Cu/Zn_/chaperone"/>
</dbReference>
<feature type="chain" id="PRO_5047335138" evidence="3">
    <location>
        <begin position="19"/>
        <end position="197"/>
    </location>
</feature>
<dbReference type="SUPFAM" id="SSF49329">
    <property type="entry name" value="Cu,Zn superoxide dismutase-like"/>
    <property type="match status" value="1"/>
</dbReference>
<proteinExistence type="inferred from homology"/>
<keyword evidence="3" id="KW-0732">Signal</keyword>
<feature type="domain" description="Superoxide dismutase copper/zinc binding" evidence="4">
    <location>
        <begin position="64"/>
        <end position="195"/>
    </location>
</feature>
<evidence type="ECO:0000256" key="1">
    <source>
        <dbReference type="ARBA" id="ARBA00010457"/>
    </source>
</evidence>
<dbReference type="Proteomes" id="UP001168694">
    <property type="component" value="Unassembled WGS sequence"/>
</dbReference>
<dbReference type="Pfam" id="PF00080">
    <property type="entry name" value="Sod_Cu"/>
    <property type="match status" value="1"/>
</dbReference>
<dbReference type="PROSITE" id="PS51257">
    <property type="entry name" value="PROKAR_LIPOPROTEIN"/>
    <property type="match status" value="1"/>
</dbReference>
<protein>
    <submittedName>
        <fullName evidence="5">Superoxide dismutase family protein</fullName>
    </submittedName>
</protein>
<comment type="similarity">
    <text evidence="1">Belongs to the Cu-Zn superoxide dismutase family.</text>
</comment>
<accession>A0ABT8E309</accession>
<dbReference type="RefSeq" id="WP_290398412.1">
    <property type="nucleotide sequence ID" value="NZ_JAUHLN010000001.1"/>
</dbReference>
<sequence length="197" mass="20627">MKKWTMALCVLMTCTLLAACGSTGQEDHKNHNMDSGKKSEGASSMTKAKPVTVELMDAKGKKAGTATLQQAAEGVNVKVEAAGLTPGEHGIHFHEKGVCEAPKFESAGKHFNPTSKLHGFKNPKGPHVGDLKNIKADSSGKATGDLMSSLVTLQEGKSNSLLKEGGTALVVHAKADDYKTDPTGNSGDRVLCGVIKK</sequence>
<evidence type="ECO:0000313" key="6">
    <source>
        <dbReference type="Proteomes" id="UP001168694"/>
    </source>
</evidence>
<dbReference type="PANTHER" id="PTHR10003">
    <property type="entry name" value="SUPEROXIDE DISMUTASE CU-ZN -RELATED"/>
    <property type="match status" value="1"/>
</dbReference>
<evidence type="ECO:0000256" key="3">
    <source>
        <dbReference type="SAM" id="SignalP"/>
    </source>
</evidence>
<keyword evidence="6" id="KW-1185">Reference proteome</keyword>
<dbReference type="InterPro" id="IPR001424">
    <property type="entry name" value="SOD_Cu_Zn_dom"/>
</dbReference>
<evidence type="ECO:0000256" key="2">
    <source>
        <dbReference type="SAM" id="MobiDB-lite"/>
    </source>
</evidence>